<accession>A0A507DTQ7</accession>
<dbReference type="FunFam" id="3.30.70.270:FF:000003">
    <property type="entry name" value="Transposon Ty3-G Gag-Pol polyprotein"/>
    <property type="match status" value="1"/>
</dbReference>
<feature type="domain" description="Reverse transcriptase" evidence="1">
    <location>
        <begin position="1"/>
        <end position="109"/>
    </location>
</feature>
<dbReference type="InterPro" id="IPR000477">
    <property type="entry name" value="RT_dom"/>
</dbReference>
<dbReference type="Proteomes" id="UP000318582">
    <property type="component" value="Unassembled WGS sequence"/>
</dbReference>
<evidence type="ECO:0000259" key="1">
    <source>
        <dbReference type="PROSITE" id="PS50878"/>
    </source>
</evidence>
<comment type="caution">
    <text evidence="2">The sequence shown here is derived from an EMBL/GenBank/DDBJ whole genome shotgun (WGS) entry which is preliminary data.</text>
</comment>
<dbReference type="EMBL" id="QEAQ01000147">
    <property type="protein sequence ID" value="TPX54605.1"/>
    <property type="molecule type" value="Genomic_DNA"/>
</dbReference>
<evidence type="ECO:0000313" key="2">
    <source>
        <dbReference type="EMBL" id="TPX54605.1"/>
    </source>
</evidence>
<name>A0A507DTQ7_9FUNG</name>
<dbReference type="InterPro" id="IPR041577">
    <property type="entry name" value="RT_RNaseH_2"/>
</dbReference>
<evidence type="ECO:0000313" key="3">
    <source>
        <dbReference type="Proteomes" id="UP000318582"/>
    </source>
</evidence>
<keyword evidence="3" id="KW-1185">Reference proteome</keyword>
<dbReference type="STRING" id="109895.A0A507DTQ7"/>
<proteinExistence type="predicted"/>
<dbReference type="Pfam" id="PF17919">
    <property type="entry name" value="RT_RNaseH_2"/>
    <property type="match status" value="1"/>
</dbReference>
<dbReference type="FunFam" id="3.30.70.270:FF:000020">
    <property type="entry name" value="Transposon Tf2-6 polyprotein-like Protein"/>
    <property type="match status" value="1"/>
</dbReference>
<dbReference type="AlphaFoldDB" id="A0A507DTQ7"/>
<dbReference type="InterPro" id="IPR051320">
    <property type="entry name" value="Viral_Replic_Matur_Polypro"/>
</dbReference>
<dbReference type="InterPro" id="IPR043128">
    <property type="entry name" value="Rev_trsase/Diguanyl_cyclase"/>
</dbReference>
<organism evidence="2 3">
    <name type="scientific">Powellomyces hirtus</name>
    <dbReference type="NCBI Taxonomy" id="109895"/>
    <lineage>
        <taxon>Eukaryota</taxon>
        <taxon>Fungi</taxon>
        <taxon>Fungi incertae sedis</taxon>
        <taxon>Chytridiomycota</taxon>
        <taxon>Chytridiomycota incertae sedis</taxon>
        <taxon>Chytridiomycetes</taxon>
        <taxon>Spizellomycetales</taxon>
        <taxon>Powellomycetaceae</taxon>
        <taxon>Powellomyces</taxon>
    </lineage>
</organism>
<dbReference type="InterPro" id="IPR043502">
    <property type="entry name" value="DNA/RNA_pol_sf"/>
</dbReference>
<dbReference type="Pfam" id="PF00078">
    <property type="entry name" value="RVT_1"/>
    <property type="match status" value="1"/>
</dbReference>
<dbReference type="CDD" id="cd01647">
    <property type="entry name" value="RT_LTR"/>
    <property type="match status" value="1"/>
</dbReference>
<dbReference type="PANTHER" id="PTHR33064:SF37">
    <property type="entry name" value="RIBONUCLEASE H"/>
    <property type="match status" value="1"/>
</dbReference>
<sequence length="309" mass="35186">MFRPSTPTQKPLISNFRCRYGLFEYNVMPFGLSNAPGVFQYLMNDIFRDILNVFVVVYLDDILIFSQNPEDHPKHVRAVLSRLRHHGLYAKPEKCEFNHESVEFLGFIISENGIQMDPKKIAAITDWEPPTNVKGIQRFLGFANFYRRFIQGYSKIAAPLTSLTRKELPFKWTAVAQAAFDALKKAFTSAPILVHPDPEKPFFVETDASDFAIGAVLLQPDGQRQLHPVAFHSSTPSRRPLPLLRIRAKRGEEAFRSQETTILTPDRLCLATTFLTPLDSSLLDRIKAACMSDDFAKTIRKQLKIPESQ</sequence>
<reference evidence="2 3" key="1">
    <citation type="journal article" date="2019" name="Sci. Rep.">
        <title>Comparative genomics of chytrid fungi reveal insights into the obligate biotrophic and pathogenic lifestyle of Synchytrium endobioticum.</title>
        <authorList>
            <person name="van de Vossenberg B.T.L.H."/>
            <person name="Warris S."/>
            <person name="Nguyen H.D.T."/>
            <person name="van Gent-Pelzer M.P.E."/>
            <person name="Joly D.L."/>
            <person name="van de Geest H.C."/>
            <person name="Bonants P.J.M."/>
            <person name="Smith D.S."/>
            <person name="Levesque C.A."/>
            <person name="van der Lee T.A.J."/>
        </authorList>
    </citation>
    <scope>NUCLEOTIDE SEQUENCE [LARGE SCALE GENOMIC DNA]</scope>
    <source>
        <strain evidence="2 3">CBS 809.83</strain>
    </source>
</reference>
<protein>
    <recommendedName>
        <fullName evidence="1">Reverse transcriptase domain-containing protein</fullName>
    </recommendedName>
</protein>
<dbReference type="Gene3D" id="3.30.70.270">
    <property type="match status" value="2"/>
</dbReference>
<dbReference type="SUPFAM" id="SSF56672">
    <property type="entry name" value="DNA/RNA polymerases"/>
    <property type="match status" value="1"/>
</dbReference>
<gene>
    <name evidence="2" type="ORF">PhCBS80983_g05852</name>
</gene>
<dbReference type="PANTHER" id="PTHR33064">
    <property type="entry name" value="POL PROTEIN"/>
    <property type="match status" value="1"/>
</dbReference>
<dbReference type="PROSITE" id="PS50878">
    <property type="entry name" value="RT_POL"/>
    <property type="match status" value="1"/>
</dbReference>